<comment type="caution">
    <text evidence="1">The sequence shown here is derived from an EMBL/GenBank/DDBJ whole genome shotgun (WGS) entry which is preliminary data.</text>
</comment>
<evidence type="ECO:0000313" key="1">
    <source>
        <dbReference type="EMBL" id="MCI5755935.1"/>
    </source>
</evidence>
<dbReference type="PROSITE" id="PS51257">
    <property type="entry name" value="PROKAR_LIPOPROTEIN"/>
    <property type="match status" value="1"/>
</dbReference>
<sequence length="166" mass="19122">MKKTAAIISFITVLTVLFSSCGRKDYGADGLAFRLLNLYDSLPPCSQFIKNGEEYSPGYISPEDFSFLYTGKREKLPEWDLIDSFRLIISDSTEFFEIHVIKVRNSTDAERIVKLAERRQAMLELHNKEDGDFPAKHADIFARGRYIVLLATYDNESAIRMLKRRL</sequence>
<gene>
    <name evidence="1" type="ORF">MR241_06530</name>
</gene>
<name>A0AAE3FIA6_9BACT</name>
<accession>A0AAE3FIA6</accession>
<protein>
    <recommendedName>
        <fullName evidence="3">DUF4358 domain-containing protein</fullName>
    </recommendedName>
</protein>
<organism evidence="1 2">
    <name type="scientific">Candidatus Colimorpha enterica</name>
    <dbReference type="NCBI Taxonomy" id="3083063"/>
    <lineage>
        <taxon>Bacteria</taxon>
        <taxon>Pseudomonadati</taxon>
        <taxon>Bacteroidota</taxon>
        <taxon>Bacteroidia</taxon>
        <taxon>Bacteroidales</taxon>
        <taxon>Candidatus Colimorpha</taxon>
    </lineage>
</organism>
<dbReference type="AlphaFoldDB" id="A0AAE3FIA6"/>
<proteinExistence type="predicted"/>
<dbReference type="Proteomes" id="UP001139365">
    <property type="component" value="Unassembled WGS sequence"/>
</dbReference>
<dbReference type="EMBL" id="JALEMU010000102">
    <property type="protein sequence ID" value="MCI5755935.1"/>
    <property type="molecule type" value="Genomic_DNA"/>
</dbReference>
<evidence type="ECO:0000313" key="2">
    <source>
        <dbReference type="Proteomes" id="UP001139365"/>
    </source>
</evidence>
<evidence type="ECO:0008006" key="3">
    <source>
        <dbReference type="Google" id="ProtNLM"/>
    </source>
</evidence>
<reference evidence="1 2" key="1">
    <citation type="submission" date="2022-03" db="EMBL/GenBank/DDBJ databases">
        <title>Metagenome-assembled genomes from swine fecal metagenomes.</title>
        <authorList>
            <person name="Holman D.B."/>
            <person name="Kommadath A."/>
        </authorList>
    </citation>
    <scope>NUCLEOTIDE SEQUENCE [LARGE SCALE GENOMIC DNA]</scope>
    <source>
        <strain evidence="1">SUG147</strain>
    </source>
</reference>